<evidence type="ECO:0000256" key="3">
    <source>
        <dbReference type="PIRSR" id="PIRSR006241-50"/>
    </source>
</evidence>
<dbReference type="GO" id="GO:0016853">
    <property type="term" value="F:isomerase activity"/>
    <property type="evidence" value="ECO:0007669"/>
    <property type="project" value="UniProtKB-KW"/>
</dbReference>
<dbReference type="PANTHER" id="PTHR43489">
    <property type="entry name" value="ISOMERASE"/>
    <property type="match status" value="1"/>
</dbReference>
<dbReference type="InterPro" id="IPR036237">
    <property type="entry name" value="Xyl_isomerase-like_sf"/>
</dbReference>
<reference evidence="5 6" key="1">
    <citation type="submission" date="2019-07" db="EMBL/GenBank/DDBJ databases">
        <title>Genomic Encyclopedia of Type Strains, Phase I: the one thousand microbial genomes (KMG-I) project.</title>
        <authorList>
            <person name="Kyrpides N."/>
        </authorList>
    </citation>
    <scope>NUCLEOTIDE SEQUENCE [LARGE SCALE GENOMIC DNA]</scope>
    <source>
        <strain evidence="5 6">DSM 16647</strain>
    </source>
</reference>
<keyword evidence="5" id="KW-0670">Pyruvate</keyword>
<feature type="active site" description="Proton donor/acceptor" evidence="3">
    <location>
        <position position="144"/>
    </location>
</feature>
<organism evidence="5 6">
    <name type="scientific">Thermosediminibacter litoriperuensis</name>
    <dbReference type="NCBI Taxonomy" id="291989"/>
    <lineage>
        <taxon>Bacteria</taxon>
        <taxon>Bacillati</taxon>
        <taxon>Bacillota</taxon>
        <taxon>Clostridia</taxon>
        <taxon>Thermosediminibacterales</taxon>
        <taxon>Thermosediminibacteraceae</taxon>
        <taxon>Thermosediminibacter</taxon>
    </lineage>
</organism>
<dbReference type="Pfam" id="PF01261">
    <property type="entry name" value="AP_endonuc_2"/>
    <property type="match status" value="1"/>
</dbReference>
<feature type="active site" description="Proton donor/acceptor" evidence="3">
    <location>
        <position position="242"/>
    </location>
</feature>
<keyword evidence="1 2" id="KW-0413">Isomerase</keyword>
<protein>
    <submittedName>
        <fullName evidence="5">Hydroxypyruvate isomerase</fullName>
    </submittedName>
</protein>
<dbReference type="EMBL" id="VNHO01000043">
    <property type="protein sequence ID" value="TYP47894.1"/>
    <property type="molecule type" value="Genomic_DNA"/>
</dbReference>
<evidence type="ECO:0000256" key="1">
    <source>
        <dbReference type="ARBA" id="ARBA00023235"/>
    </source>
</evidence>
<name>A0A5S5AEA0_9FIRM</name>
<dbReference type="InterPro" id="IPR013022">
    <property type="entry name" value="Xyl_isomerase-like_TIM-brl"/>
</dbReference>
<dbReference type="RefSeq" id="WP_148868034.1">
    <property type="nucleotide sequence ID" value="NZ_VNHO01000043.1"/>
</dbReference>
<evidence type="ECO:0000259" key="4">
    <source>
        <dbReference type="Pfam" id="PF01261"/>
    </source>
</evidence>
<keyword evidence="6" id="KW-1185">Reference proteome</keyword>
<dbReference type="InterPro" id="IPR050417">
    <property type="entry name" value="Sugar_Epim/Isomerase"/>
</dbReference>
<evidence type="ECO:0000313" key="6">
    <source>
        <dbReference type="Proteomes" id="UP000322294"/>
    </source>
</evidence>
<evidence type="ECO:0000256" key="2">
    <source>
        <dbReference type="PIRNR" id="PIRNR006241"/>
    </source>
</evidence>
<dbReference type="Proteomes" id="UP000322294">
    <property type="component" value="Unassembled WGS sequence"/>
</dbReference>
<evidence type="ECO:0000313" key="5">
    <source>
        <dbReference type="EMBL" id="TYP47894.1"/>
    </source>
</evidence>
<dbReference type="SUPFAM" id="SSF51658">
    <property type="entry name" value="Xylose isomerase-like"/>
    <property type="match status" value="1"/>
</dbReference>
<comment type="caution">
    <text evidence="5">The sequence shown here is derived from an EMBL/GenBank/DDBJ whole genome shotgun (WGS) entry which is preliminary data.</text>
</comment>
<dbReference type="InterPro" id="IPR026040">
    <property type="entry name" value="HyI-like"/>
</dbReference>
<accession>A0A5S5AEA0</accession>
<dbReference type="AlphaFoldDB" id="A0A5S5AEA0"/>
<dbReference type="Gene3D" id="3.20.20.150">
    <property type="entry name" value="Divalent-metal-dependent TIM barrel enzymes"/>
    <property type="match status" value="1"/>
</dbReference>
<feature type="domain" description="Xylose isomerase-like TIM barrel" evidence="4">
    <location>
        <begin position="20"/>
        <end position="251"/>
    </location>
</feature>
<gene>
    <name evidence="5" type="ORF">LZ11_02390</name>
</gene>
<comment type="similarity">
    <text evidence="2">Belongs to the hyi family.</text>
</comment>
<dbReference type="PIRSF" id="PIRSF006241">
    <property type="entry name" value="HyI"/>
    <property type="match status" value="1"/>
</dbReference>
<dbReference type="OrthoDB" id="9786584at2"/>
<sequence length="262" mass="30152">MKRSICIETIFTEVPFEERFQLVKKSGFDYIEFWTWTDKDLVKIKELCDKNNLKIASFSGDQNYSLIDENEGEQYISFVKESIEKAKYLQCDYLVIHSNALGNDGTVLKHYNEVSNYKKFGTMLNILRTLAPLAEREKLTLVLEALNTKVDHRGYFLAHTKDAADVVKLVNSPNIKILYDIYHMQIMEGNIISTIKEYIDLIGYIHVADVPGRHEPGTGEINFNNILNTLKQLKYDGFIGFELFPSGSSEDAAKIIFNQWNI</sequence>
<proteinExistence type="inferred from homology"/>